<dbReference type="EMBL" id="GGEC01090884">
    <property type="protein sequence ID" value="MBX71368.1"/>
    <property type="molecule type" value="Transcribed_RNA"/>
</dbReference>
<dbReference type="AlphaFoldDB" id="A0A2P2QWM1"/>
<name>A0A2P2QWM1_RHIMU</name>
<proteinExistence type="predicted"/>
<accession>A0A2P2QWM1</accession>
<protein>
    <submittedName>
        <fullName evidence="1">Uncharacterized protein</fullName>
    </submittedName>
</protein>
<evidence type="ECO:0000313" key="1">
    <source>
        <dbReference type="EMBL" id="MBX71368.1"/>
    </source>
</evidence>
<organism evidence="1">
    <name type="scientific">Rhizophora mucronata</name>
    <name type="common">Asiatic mangrove</name>
    <dbReference type="NCBI Taxonomy" id="61149"/>
    <lineage>
        <taxon>Eukaryota</taxon>
        <taxon>Viridiplantae</taxon>
        <taxon>Streptophyta</taxon>
        <taxon>Embryophyta</taxon>
        <taxon>Tracheophyta</taxon>
        <taxon>Spermatophyta</taxon>
        <taxon>Magnoliopsida</taxon>
        <taxon>eudicotyledons</taxon>
        <taxon>Gunneridae</taxon>
        <taxon>Pentapetalae</taxon>
        <taxon>rosids</taxon>
        <taxon>fabids</taxon>
        <taxon>Malpighiales</taxon>
        <taxon>Rhizophoraceae</taxon>
        <taxon>Rhizophora</taxon>
    </lineage>
</organism>
<sequence length="118" mass="13806">MYNSSKGHEWITISLMAYLDQQQKNMKLRGENNKTIKHINTCHPAINNFFTSIYNLQKVLNCQMTKIFFNIRDNCNHSDTYGLLNISKTFICRLVKVAIPYPEFILAAECWSKLRSEP</sequence>
<reference evidence="1" key="1">
    <citation type="submission" date="2018-02" db="EMBL/GenBank/DDBJ databases">
        <title>Rhizophora mucronata_Transcriptome.</title>
        <authorList>
            <person name="Meera S.P."/>
            <person name="Sreeshan A."/>
            <person name="Augustine A."/>
        </authorList>
    </citation>
    <scope>NUCLEOTIDE SEQUENCE</scope>
    <source>
        <tissue evidence="1">Leaf</tissue>
    </source>
</reference>